<accession>A0A9I9D9D5</accession>
<dbReference type="EnsemblPlants" id="MELO3C015108.2.1">
    <property type="protein sequence ID" value="MELO3C015108.2.1"/>
    <property type="gene ID" value="MELO3C015108.2"/>
</dbReference>
<name>A0A9I9D9D5_CUCME</name>
<reference evidence="2" key="1">
    <citation type="submission" date="2023-03" db="UniProtKB">
        <authorList>
            <consortium name="EnsemblPlants"/>
        </authorList>
    </citation>
    <scope>IDENTIFICATION</scope>
</reference>
<organism evidence="2">
    <name type="scientific">Cucumis melo</name>
    <name type="common">Muskmelon</name>
    <dbReference type="NCBI Taxonomy" id="3656"/>
    <lineage>
        <taxon>Eukaryota</taxon>
        <taxon>Viridiplantae</taxon>
        <taxon>Streptophyta</taxon>
        <taxon>Embryophyta</taxon>
        <taxon>Tracheophyta</taxon>
        <taxon>Spermatophyta</taxon>
        <taxon>Magnoliopsida</taxon>
        <taxon>eudicotyledons</taxon>
        <taxon>Gunneridae</taxon>
        <taxon>Pentapetalae</taxon>
        <taxon>rosids</taxon>
        <taxon>fabids</taxon>
        <taxon>Cucurbitales</taxon>
        <taxon>Cucurbitaceae</taxon>
        <taxon>Benincaseae</taxon>
        <taxon>Cucumis</taxon>
    </lineage>
</organism>
<evidence type="ECO:0000313" key="2">
    <source>
        <dbReference type="EnsemblPlants" id="MELO3C015108.2.1"/>
    </source>
</evidence>
<feature type="compositionally biased region" description="Basic residues" evidence="1">
    <location>
        <begin position="1"/>
        <end position="13"/>
    </location>
</feature>
<proteinExistence type="predicted"/>
<feature type="region of interest" description="Disordered" evidence="1">
    <location>
        <begin position="1"/>
        <end position="58"/>
    </location>
</feature>
<protein>
    <submittedName>
        <fullName evidence="2">Uncharacterized protein</fullName>
    </submittedName>
</protein>
<evidence type="ECO:0000256" key="1">
    <source>
        <dbReference type="SAM" id="MobiDB-lite"/>
    </source>
</evidence>
<dbReference type="AlphaFoldDB" id="A0A9I9D9D5"/>
<sequence>MSNRRKPLRRRTPSAKNPSAEERCQPTTPLSKNSKIHDPSAKELEELDLPKSFSSSSQSGKMLYLCIVVGIERILKIL</sequence>
<dbReference type="Gramene" id="MELO3C015108.2.1">
    <property type="protein sequence ID" value="MELO3C015108.2.1"/>
    <property type="gene ID" value="MELO3C015108.2"/>
</dbReference>
<feature type="compositionally biased region" description="Basic and acidic residues" evidence="1">
    <location>
        <begin position="35"/>
        <end position="44"/>
    </location>
</feature>